<accession>A0ABN2W3Z1</accession>
<dbReference type="Gene3D" id="3.60.10.10">
    <property type="entry name" value="Endonuclease/exonuclease/phosphatase"/>
    <property type="match status" value="1"/>
</dbReference>
<dbReference type="InterPro" id="IPR005135">
    <property type="entry name" value="Endo/exonuclease/phosphatase"/>
</dbReference>
<keyword evidence="3" id="KW-0540">Nuclease</keyword>
<evidence type="ECO:0000256" key="1">
    <source>
        <dbReference type="SAM" id="Phobius"/>
    </source>
</evidence>
<feature type="transmembrane region" description="Helical" evidence="1">
    <location>
        <begin position="69"/>
        <end position="92"/>
    </location>
</feature>
<dbReference type="Proteomes" id="UP001501480">
    <property type="component" value="Unassembled WGS sequence"/>
</dbReference>
<keyword evidence="3" id="KW-0255">Endonuclease</keyword>
<dbReference type="SUPFAM" id="SSF56219">
    <property type="entry name" value="DNase I-like"/>
    <property type="match status" value="1"/>
</dbReference>
<keyword evidence="1" id="KW-0812">Transmembrane</keyword>
<feature type="transmembrane region" description="Helical" evidence="1">
    <location>
        <begin position="6"/>
        <end position="32"/>
    </location>
</feature>
<dbReference type="InterPro" id="IPR036691">
    <property type="entry name" value="Endo/exonu/phosph_ase_sf"/>
</dbReference>
<feature type="domain" description="Endonuclease/exonuclease/phosphatase" evidence="2">
    <location>
        <begin position="112"/>
        <end position="316"/>
    </location>
</feature>
<organism evidence="3 4">
    <name type="scientific">Aeromicrobium halocynthiae</name>
    <dbReference type="NCBI Taxonomy" id="560557"/>
    <lineage>
        <taxon>Bacteria</taxon>
        <taxon>Bacillati</taxon>
        <taxon>Actinomycetota</taxon>
        <taxon>Actinomycetes</taxon>
        <taxon>Propionibacteriales</taxon>
        <taxon>Nocardioidaceae</taxon>
        <taxon>Aeromicrobium</taxon>
    </lineage>
</organism>
<evidence type="ECO:0000259" key="2">
    <source>
        <dbReference type="Pfam" id="PF03372"/>
    </source>
</evidence>
<dbReference type="RefSeq" id="WP_344329189.1">
    <property type="nucleotide sequence ID" value="NZ_BAAAPY010000010.1"/>
</dbReference>
<protein>
    <submittedName>
        <fullName evidence="3">Endonuclease/exonuclease/phosphatase family protein</fullName>
    </submittedName>
</protein>
<keyword evidence="4" id="KW-1185">Reference proteome</keyword>
<proteinExistence type="predicted"/>
<dbReference type="GO" id="GO:0004519">
    <property type="term" value="F:endonuclease activity"/>
    <property type="evidence" value="ECO:0007669"/>
    <property type="project" value="UniProtKB-KW"/>
</dbReference>
<keyword evidence="1" id="KW-1133">Transmembrane helix</keyword>
<evidence type="ECO:0000313" key="3">
    <source>
        <dbReference type="EMBL" id="GAA2082956.1"/>
    </source>
</evidence>
<dbReference type="Pfam" id="PF03372">
    <property type="entry name" value="Exo_endo_phos"/>
    <property type="match status" value="1"/>
</dbReference>
<keyword evidence="1" id="KW-0472">Membrane</keyword>
<evidence type="ECO:0000313" key="4">
    <source>
        <dbReference type="Proteomes" id="UP001501480"/>
    </source>
</evidence>
<dbReference type="EMBL" id="BAAAPY010000010">
    <property type="protein sequence ID" value="GAA2082956.1"/>
    <property type="molecule type" value="Genomic_DNA"/>
</dbReference>
<gene>
    <name evidence="3" type="ORF">GCM10009821_24900</name>
</gene>
<comment type="caution">
    <text evidence="3">The sequence shown here is derived from an EMBL/GenBank/DDBJ whole genome shotgun (WGS) entry which is preliminary data.</text>
</comment>
<name>A0ABN2W3Z1_9ACTN</name>
<sequence>MIHSPAPRWVLAAVCCTGVVLFLVPGHLGLWAHYPFTQLSSMRMLTTVGLVCGALGCLAWAALRPRGTWWRPSLVTASVTLVVSALVVTSLVREGAFAESRSLTDATDLVVLSFNAHGATAEEILEASREADPDVIMLVEAPDELVRAVAVGFDGASAFTNAEEATSVFDAVGIVTRARIGAYEQVEGPSLRLGSVAIEGGGHGPSHLAAVHPLPPRQRYAPAPVWRDEVSRSVQWCEDRSDAIVGGDFNAVADHLRRLGLERCASATDALDLSARGTWPTVLPAPLGADIDHQLSDPEWWLPTRAEILTIGGSDHRAVLVSWSRA</sequence>
<feature type="transmembrane region" description="Helical" evidence="1">
    <location>
        <begin position="44"/>
        <end position="63"/>
    </location>
</feature>
<keyword evidence="3" id="KW-0378">Hydrolase</keyword>
<reference evidence="3 4" key="1">
    <citation type="journal article" date="2019" name="Int. J. Syst. Evol. Microbiol.">
        <title>The Global Catalogue of Microorganisms (GCM) 10K type strain sequencing project: providing services to taxonomists for standard genome sequencing and annotation.</title>
        <authorList>
            <consortium name="The Broad Institute Genomics Platform"/>
            <consortium name="The Broad Institute Genome Sequencing Center for Infectious Disease"/>
            <person name="Wu L."/>
            <person name="Ma J."/>
        </authorList>
    </citation>
    <scope>NUCLEOTIDE SEQUENCE [LARGE SCALE GENOMIC DNA]</scope>
    <source>
        <strain evidence="3 4">JCM 15749</strain>
    </source>
</reference>